<evidence type="ECO:0000313" key="3">
    <source>
        <dbReference type="Proteomes" id="UP000256779"/>
    </source>
</evidence>
<dbReference type="EMBL" id="QREG01000016">
    <property type="protein sequence ID" value="RED95999.1"/>
    <property type="molecule type" value="Genomic_DNA"/>
</dbReference>
<keyword evidence="3" id="KW-1185">Reference proteome</keyword>
<dbReference type="AlphaFoldDB" id="A0A3D9L0M8"/>
<organism evidence="2 3">
    <name type="scientific">Marinoscillum furvescens DSM 4134</name>
    <dbReference type="NCBI Taxonomy" id="1122208"/>
    <lineage>
        <taxon>Bacteria</taxon>
        <taxon>Pseudomonadati</taxon>
        <taxon>Bacteroidota</taxon>
        <taxon>Cytophagia</taxon>
        <taxon>Cytophagales</taxon>
        <taxon>Reichenbachiellaceae</taxon>
        <taxon>Marinoscillum</taxon>
    </lineage>
</organism>
<protein>
    <recommendedName>
        <fullName evidence="4">Outer membrane protein with beta-barrel domain</fullName>
    </recommendedName>
</protein>
<gene>
    <name evidence="2" type="ORF">C7460_11657</name>
</gene>
<comment type="caution">
    <text evidence="2">The sequence shown here is derived from an EMBL/GenBank/DDBJ whole genome shotgun (WGS) entry which is preliminary data.</text>
</comment>
<sequence length="403" mass="46183">MRFNILSSILLLSFAASAQKLFDPGYIIQNGDTIRGEIKRTLIGEVVNSCEFKATPEAKPVTYLSSQIDGFGFTEGLHYEAAQVDITGVPKSVFLERILTGPMNLYLLDFEVRDYFFVTSNGEILELKYNEVTIVDKETGKTFKKFMSDYKGLLLYLFQDFDQMTLYVESATYTYNSLVRVVKKYNKLVCPECSESKNRENDYLMIEPSVGIRFFYTQLGRKDESIYTSKIHSDIFGLRFTKVRARSNYRLATGVGVFFTHHDHKFYPEFYIQGQDYILHRYNLVEVPLSVEYFFGKRQLKGVMRAQTQIGYMKDGYSATERVSTFTGRKQTETTSGSRGVFHLGGALSAGLIFIPSENIYFRIDATGWYNQSLYQNNIYAEYAVPSWSLTAGLGVRLNSTTW</sequence>
<dbReference type="OrthoDB" id="952442at2"/>
<name>A0A3D9L0M8_MARFU</name>
<feature type="chain" id="PRO_5017824383" description="Outer membrane protein with beta-barrel domain" evidence="1">
    <location>
        <begin position="19"/>
        <end position="403"/>
    </location>
</feature>
<dbReference type="Proteomes" id="UP000256779">
    <property type="component" value="Unassembled WGS sequence"/>
</dbReference>
<evidence type="ECO:0000313" key="2">
    <source>
        <dbReference type="EMBL" id="RED95999.1"/>
    </source>
</evidence>
<proteinExistence type="predicted"/>
<reference evidence="2 3" key="1">
    <citation type="submission" date="2018-07" db="EMBL/GenBank/DDBJ databases">
        <title>Genomic Encyclopedia of Type Strains, Phase IV (KMG-IV): sequencing the most valuable type-strain genomes for metagenomic binning, comparative biology and taxonomic classification.</title>
        <authorList>
            <person name="Goeker M."/>
        </authorList>
    </citation>
    <scope>NUCLEOTIDE SEQUENCE [LARGE SCALE GENOMIC DNA]</scope>
    <source>
        <strain evidence="2 3">DSM 4134</strain>
    </source>
</reference>
<keyword evidence="1" id="KW-0732">Signal</keyword>
<evidence type="ECO:0000256" key="1">
    <source>
        <dbReference type="SAM" id="SignalP"/>
    </source>
</evidence>
<accession>A0A3D9L0M8</accession>
<evidence type="ECO:0008006" key="4">
    <source>
        <dbReference type="Google" id="ProtNLM"/>
    </source>
</evidence>
<dbReference type="RefSeq" id="WP_115869165.1">
    <property type="nucleotide sequence ID" value="NZ_QREG01000016.1"/>
</dbReference>
<feature type="signal peptide" evidence="1">
    <location>
        <begin position="1"/>
        <end position="18"/>
    </location>
</feature>